<dbReference type="NCBIfam" id="TIGR01727">
    <property type="entry name" value="oligo_HPY"/>
    <property type="match status" value="1"/>
</dbReference>
<dbReference type="CDD" id="cd03257">
    <property type="entry name" value="ABC_NikE_OppD_transporters"/>
    <property type="match status" value="1"/>
</dbReference>
<feature type="compositionally biased region" description="Low complexity" evidence="5">
    <location>
        <begin position="331"/>
        <end position="346"/>
    </location>
</feature>
<evidence type="ECO:0000259" key="6">
    <source>
        <dbReference type="PROSITE" id="PS50893"/>
    </source>
</evidence>
<protein>
    <submittedName>
        <fullName evidence="7">Dipeptide ABC transporter ATP-binding protein</fullName>
    </submittedName>
</protein>
<feature type="domain" description="ABC transporter" evidence="6">
    <location>
        <begin position="20"/>
        <end position="263"/>
    </location>
</feature>
<comment type="similarity">
    <text evidence="1">Belongs to the ABC transporter superfamily.</text>
</comment>
<proteinExistence type="inferred from homology"/>
<dbReference type="InterPro" id="IPR003439">
    <property type="entry name" value="ABC_transporter-like_ATP-bd"/>
</dbReference>
<dbReference type="SUPFAM" id="SSF52540">
    <property type="entry name" value="P-loop containing nucleoside triphosphate hydrolases"/>
    <property type="match status" value="1"/>
</dbReference>
<evidence type="ECO:0000313" key="8">
    <source>
        <dbReference type="Proteomes" id="UP001499863"/>
    </source>
</evidence>
<keyword evidence="3" id="KW-0547">Nucleotide-binding</keyword>
<comment type="caution">
    <text evidence="7">The sequence shown here is derived from an EMBL/GenBank/DDBJ whole genome shotgun (WGS) entry which is preliminary data.</text>
</comment>
<name>A0ABP4J1T5_9ACTN</name>
<dbReference type="Pfam" id="PF00005">
    <property type="entry name" value="ABC_tran"/>
    <property type="match status" value="1"/>
</dbReference>
<dbReference type="Pfam" id="PF08352">
    <property type="entry name" value="oligo_HPY"/>
    <property type="match status" value="1"/>
</dbReference>
<gene>
    <name evidence="7" type="ORF">GCM10009639_47010</name>
</gene>
<dbReference type="RefSeq" id="WP_344338958.1">
    <property type="nucleotide sequence ID" value="NZ_BAAAKJ010000255.1"/>
</dbReference>
<evidence type="ECO:0000256" key="5">
    <source>
        <dbReference type="SAM" id="MobiDB-lite"/>
    </source>
</evidence>
<evidence type="ECO:0000256" key="2">
    <source>
        <dbReference type="ARBA" id="ARBA00022448"/>
    </source>
</evidence>
<dbReference type="GO" id="GO:0005524">
    <property type="term" value="F:ATP binding"/>
    <property type="evidence" value="ECO:0007669"/>
    <property type="project" value="UniProtKB-KW"/>
</dbReference>
<keyword evidence="8" id="KW-1185">Reference proteome</keyword>
<sequence length="346" mass="36140">MTPVPDATPDATGADTPVVLRATGLSVVHRTRSGPLHAVSGVDVELRERHTLALVGESGSGKSSIAKALLRLPPPTTGTVTLDGTDLAALAPRALRALRPRMQMVFQDPVSSLNPRRTVRDLVAEPLDAHPDPSVDRAAVVERQLEAVGLPIGLFGDRRPAQLSGGQAQRVAIARALAAEPRVLIADEAVSALDVSAQATVLNLLRRLTEERGLASLFISHDLGVVRAVSDDVAVLHLGRLCEQGPTEEVLAAPAHPYTAALLAAVPEPGRPLGDSGLLPADPPSPLDPPSGCRFRTRCPFADERCAGEVPELREVSPGRTVACHRPLTPPQAAAVDAGAAATPTR</sequence>
<evidence type="ECO:0000313" key="7">
    <source>
        <dbReference type="EMBL" id="GAA1402950.1"/>
    </source>
</evidence>
<dbReference type="PANTHER" id="PTHR43776">
    <property type="entry name" value="TRANSPORT ATP-BINDING PROTEIN"/>
    <property type="match status" value="1"/>
</dbReference>
<organism evidence="7 8">
    <name type="scientific">Kitasatospora putterlickiae</name>
    <dbReference type="NCBI Taxonomy" id="221725"/>
    <lineage>
        <taxon>Bacteria</taxon>
        <taxon>Bacillati</taxon>
        <taxon>Actinomycetota</taxon>
        <taxon>Actinomycetes</taxon>
        <taxon>Kitasatosporales</taxon>
        <taxon>Streptomycetaceae</taxon>
        <taxon>Kitasatospora</taxon>
    </lineage>
</organism>
<dbReference type="InterPro" id="IPR013563">
    <property type="entry name" value="Oligopep_ABC_C"/>
</dbReference>
<evidence type="ECO:0000256" key="1">
    <source>
        <dbReference type="ARBA" id="ARBA00005417"/>
    </source>
</evidence>
<dbReference type="InterPro" id="IPR017871">
    <property type="entry name" value="ABC_transporter-like_CS"/>
</dbReference>
<dbReference type="Gene3D" id="3.40.50.300">
    <property type="entry name" value="P-loop containing nucleotide triphosphate hydrolases"/>
    <property type="match status" value="1"/>
</dbReference>
<dbReference type="InterPro" id="IPR050319">
    <property type="entry name" value="ABC_transp_ATP-bind"/>
</dbReference>
<dbReference type="EMBL" id="BAAAKJ010000255">
    <property type="protein sequence ID" value="GAA1402950.1"/>
    <property type="molecule type" value="Genomic_DNA"/>
</dbReference>
<keyword evidence="2" id="KW-0813">Transport</keyword>
<evidence type="ECO:0000256" key="4">
    <source>
        <dbReference type="ARBA" id="ARBA00022840"/>
    </source>
</evidence>
<accession>A0ABP4J1T5</accession>
<dbReference type="InterPro" id="IPR003593">
    <property type="entry name" value="AAA+_ATPase"/>
</dbReference>
<dbReference type="PROSITE" id="PS50893">
    <property type="entry name" value="ABC_TRANSPORTER_2"/>
    <property type="match status" value="1"/>
</dbReference>
<dbReference type="PROSITE" id="PS00211">
    <property type="entry name" value="ABC_TRANSPORTER_1"/>
    <property type="match status" value="1"/>
</dbReference>
<feature type="region of interest" description="Disordered" evidence="5">
    <location>
        <begin position="317"/>
        <end position="346"/>
    </location>
</feature>
<dbReference type="Proteomes" id="UP001499863">
    <property type="component" value="Unassembled WGS sequence"/>
</dbReference>
<keyword evidence="4 7" id="KW-0067">ATP-binding</keyword>
<reference evidence="8" key="1">
    <citation type="journal article" date="2019" name="Int. J. Syst. Evol. Microbiol.">
        <title>The Global Catalogue of Microorganisms (GCM) 10K type strain sequencing project: providing services to taxonomists for standard genome sequencing and annotation.</title>
        <authorList>
            <consortium name="The Broad Institute Genomics Platform"/>
            <consortium name="The Broad Institute Genome Sequencing Center for Infectious Disease"/>
            <person name="Wu L."/>
            <person name="Ma J."/>
        </authorList>
    </citation>
    <scope>NUCLEOTIDE SEQUENCE [LARGE SCALE GENOMIC DNA]</scope>
    <source>
        <strain evidence="8">JCM 12393</strain>
    </source>
</reference>
<dbReference type="PANTHER" id="PTHR43776:SF7">
    <property type="entry name" value="D,D-DIPEPTIDE TRANSPORT ATP-BINDING PROTEIN DDPF-RELATED"/>
    <property type="match status" value="1"/>
</dbReference>
<dbReference type="InterPro" id="IPR027417">
    <property type="entry name" value="P-loop_NTPase"/>
</dbReference>
<dbReference type="SMART" id="SM00382">
    <property type="entry name" value="AAA"/>
    <property type="match status" value="1"/>
</dbReference>
<evidence type="ECO:0000256" key="3">
    <source>
        <dbReference type="ARBA" id="ARBA00022741"/>
    </source>
</evidence>